<dbReference type="InterPro" id="IPR023401">
    <property type="entry name" value="ODC_N"/>
</dbReference>
<evidence type="ECO:0000313" key="2">
    <source>
        <dbReference type="Proteomes" id="UP001209535"/>
    </source>
</evidence>
<gene>
    <name evidence="1" type="ORF">OEZ60_20365</name>
</gene>
<dbReference type="InterPro" id="IPR036291">
    <property type="entry name" value="NAD(P)-bd_dom_sf"/>
</dbReference>
<protein>
    <submittedName>
        <fullName evidence="1">Ornithine cyclodeaminase family protein</fullName>
    </submittedName>
</protein>
<dbReference type="NCBIfam" id="NF004793">
    <property type="entry name" value="PRK06141.1"/>
    <property type="match status" value="1"/>
</dbReference>
<accession>A0ABT2XBC3</accession>
<dbReference type="PANTHER" id="PTHR13812">
    <property type="entry name" value="KETIMINE REDUCTASE MU-CRYSTALLIN"/>
    <property type="match status" value="1"/>
</dbReference>
<dbReference type="EMBL" id="JAOVQO010000027">
    <property type="protein sequence ID" value="MCU9850342.1"/>
    <property type="molecule type" value="Genomic_DNA"/>
</dbReference>
<proteinExistence type="predicted"/>
<dbReference type="PANTHER" id="PTHR13812:SF19">
    <property type="entry name" value="KETIMINE REDUCTASE MU-CRYSTALLIN"/>
    <property type="match status" value="1"/>
</dbReference>
<dbReference type="Gene3D" id="3.30.1780.10">
    <property type="entry name" value="ornithine cyclodeaminase, domain 1"/>
    <property type="match status" value="1"/>
</dbReference>
<organism evidence="1 2">
    <name type="scientific">Albidovulum salinarum</name>
    <dbReference type="NCBI Taxonomy" id="2984153"/>
    <lineage>
        <taxon>Bacteria</taxon>
        <taxon>Pseudomonadati</taxon>
        <taxon>Pseudomonadota</taxon>
        <taxon>Alphaproteobacteria</taxon>
        <taxon>Rhodobacterales</taxon>
        <taxon>Paracoccaceae</taxon>
        <taxon>Albidovulum</taxon>
    </lineage>
</organism>
<dbReference type="Pfam" id="PF02423">
    <property type="entry name" value="OCD_Mu_crystall"/>
    <property type="match status" value="1"/>
</dbReference>
<dbReference type="SUPFAM" id="SSF51735">
    <property type="entry name" value="NAD(P)-binding Rossmann-fold domains"/>
    <property type="match status" value="1"/>
</dbReference>
<name>A0ABT2XBC3_9RHOB</name>
<dbReference type="RefSeq" id="WP_263340326.1">
    <property type="nucleotide sequence ID" value="NZ_JAOVQO010000027.1"/>
</dbReference>
<dbReference type="InterPro" id="IPR003462">
    <property type="entry name" value="ODC_Mu_crystall"/>
</dbReference>
<comment type="caution">
    <text evidence="1">The sequence shown here is derived from an EMBL/GenBank/DDBJ whole genome shotgun (WGS) entry which is preliminary data.</text>
</comment>
<dbReference type="PIRSF" id="PIRSF001439">
    <property type="entry name" value="CryM"/>
    <property type="match status" value="1"/>
</dbReference>
<evidence type="ECO:0000313" key="1">
    <source>
        <dbReference type="EMBL" id="MCU9850342.1"/>
    </source>
</evidence>
<reference evidence="1 2" key="1">
    <citation type="submission" date="2022-10" db="EMBL/GenBank/DDBJ databases">
        <title>Defluviimonas sp. nov., isolated from ocean surface sediments.</title>
        <authorList>
            <person name="He W."/>
            <person name="Wang L."/>
            <person name="Zhang D.-F."/>
        </authorList>
    </citation>
    <scope>NUCLEOTIDE SEQUENCE [LARGE SCALE GENOMIC DNA]</scope>
    <source>
        <strain evidence="1 2">WL0024</strain>
    </source>
</reference>
<sequence>MQIFSAEQTRNMLPFDRLIDALREMFVTGAEAPLRHHHTMPLEGQPDATLLLMPAWNPKGLGGVKVVNVNPGNASRGKPALSSAYMLFDAETGRHLALLDGGEITNRRTVAASALAADYLARKDSRTLLIVGAGRVASNLAYAFRAVRKIDDVIVWDVVPEMAERLVAKLADDGFSASRASDLRAAVEAADIISCATLATEPLVLGEWLKPGQHLDLIGSFTPKMRETDDTAMQRASVFIDTDGAFKESGDIILPIQSGALSREAVRGDLFDLCRGKVGGRASPEEITLFKGVGTALEDLAAATLAYSSSQH</sequence>
<keyword evidence="2" id="KW-1185">Reference proteome</keyword>
<dbReference type="Proteomes" id="UP001209535">
    <property type="component" value="Unassembled WGS sequence"/>
</dbReference>
<dbReference type="Gene3D" id="3.40.50.720">
    <property type="entry name" value="NAD(P)-binding Rossmann-like Domain"/>
    <property type="match status" value="1"/>
</dbReference>